<gene>
    <name evidence="2" type="ORF">PoB_002378800</name>
</gene>
<dbReference type="EMBL" id="BLXT01002742">
    <property type="protein sequence ID" value="GFN97282.1"/>
    <property type="molecule type" value="Genomic_DNA"/>
</dbReference>
<evidence type="ECO:0000256" key="1">
    <source>
        <dbReference type="SAM" id="MobiDB-lite"/>
    </source>
</evidence>
<feature type="region of interest" description="Disordered" evidence="1">
    <location>
        <begin position="1"/>
        <end position="137"/>
    </location>
</feature>
<feature type="compositionally biased region" description="Low complexity" evidence="1">
    <location>
        <begin position="56"/>
        <end position="70"/>
    </location>
</feature>
<dbReference type="Proteomes" id="UP000735302">
    <property type="component" value="Unassembled WGS sequence"/>
</dbReference>
<feature type="compositionally biased region" description="Basic and acidic residues" evidence="1">
    <location>
        <begin position="1"/>
        <end position="13"/>
    </location>
</feature>
<keyword evidence="3" id="KW-1185">Reference proteome</keyword>
<evidence type="ECO:0000313" key="2">
    <source>
        <dbReference type="EMBL" id="GFN97282.1"/>
    </source>
</evidence>
<comment type="caution">
    <text evidence="2">The sequence shown here is derived from an EMBL/GenBank/DDBJ whole genome shotgun (WGS) entry which is preliminary data.</text>
</comment>
<proteinExistence type="predicted"/>
<dbReference type="AlphaFoldDB" id="A0AAV3ZS73"/>
<reference evidence="2 3" key="1">
    <citation type="journal article" date="2021" name="Elife">
        <title>Chloroplast acquisition without the gene transfer in kleptoplastic sea slugs, Plakobranchus ocellatus.</title>
        <authorList>
            <person name="Maeda T."/>
            <person name="Takahashi S."/>
            <person name="Yoshida T."/>
            <person name="Shimamura S."/>
            <person name="Takaki Y."/>
            <person name="Nagai Y."/>
            <person name="Toyoda A."/>
            <person name="Suzuki Y."/>
            <person name="Arimoto A."/>
            <person name="Ishii H."/>
            <person name="Satoh N."/>
            <person name="Nishiyama T."/>
            <person name="Hasebe M."/>
            <person name="Maruyama T."/>
            <person name="Minagawa J."/>
            <person name="Obokata J."/>
            <person name="Shigenobu S."/>
        </authorList>
    </citation>
    <scope>NUCLEOTIDE SEQUENCE [LARGE SCALE GENOMIC DNA]</scope>
</reference>
<feature type="compositionally biased region" description="Acidic residues" evidence="1">
    <location>
        <begin position="112"/>
        <end position="121"/>
    </location>
</feature>
<accession>A0AAV3ZS73</accession>
<protein>
    <submittedName>
        <fullName evidence="2">Uncharacterized protein</fullName>
    </submittedName>
</protein>
<sequence length="158" mass="16740">MASTKRTCDRLKDVTGPVKVKSEETGTNDDEGQIKSCPNDEDWSECGKLRQAAGESIRSLVLSSSASSLSKTWPDSGELRDNDDHDDDDDVDYDDSGGGGDGDAAAAAAAAADDDDDDNYDNDAKGDGDTNGDGDTDDTVKLLIEERMVSVLLMLALR</sequence>
<organism evidence="2 3">
    <name type="scientific">Plakobranchus ocellatus</name>
    <dbReference type="NCBI Taxonomy" id="259542"/>
    <lineage>
        <taxon>Eukaryota</taxon>
        <taxon>Metazoa</taxon>
        <taxon>Spiralia</taxon>
        <taxon>Lophotrochozoa</taxon>
        <taxon>Mollusca</taxon>
        <taxon>Gastropoda</taxon>
        <taxon>Heterobranchia</taxon>
        <taxon>Euthyneura</taxon>
        <taxon>Panpulmonata</taxon>
        <taxon>Sacoglossa</taxon>
        <taxon>Placobranchoidea</taxon>
        <taxon>Plakobranchidae</taxon>
        <taxon>Plakobranchus</taxon>
    </lineage>
</organism>
<evidence type="ECO:0000313" key="3">
    <source>
        <dbReference type="Proteomes" id="UP000735302"/>
    </source>
</evidence>
<name>A0AAV3ZS73_9GAST</name>
<feature type="compositionally biased region" description="Acidic residues" evidence="1">
    <location>
        <begin position="84"/>
        <end position="95"/>
    </location>
</feature>